<dbReference type="PROSITE" id="PS50262">
    <property type="entry name" value="G_PROTEIN_RECEP_F1_2"/>
    <property type="match status" value="1"/>
</dbReference>
<feature type="compositionally biased region" description="Gly residues" evidence="12">
    <location>
        <begin position="452"/>
        <end position="465"/>
    </location>
</feature>
<keyword evidence="7 13" id="KW-0472">Membrane</keyword>
<feature type="region of interest" description="Disordered" evidence="12">
    <location>
        <begin position="272"/>
        <end position="294"/>
    </location>
</feature>
<evidence type="ECO:0000256" key="12">
    <source>
        <dbReference type="SAM" id="MobiDB-lite"/>
    </source>
</evidence>
<proteinExistence type="predicted"/>
<organism evidence="15 16">
    <name type="scientific">Priapulus caudatus</name>
    <name type="common">Priapulid worm</name>
    <dbReference type="NCBI Taxonomy" id="37621"/>
    <lineage>
        <taxon>Eukaryota</taxon>
        <taxon>Metazoa</taxon>
        <taxon>Ecdysozoa</taxon>
        <taxon>Scalidophora</taxon>
        <taxon>Priapulida</taxon>
        <taxon>Priapulimorpha</taxon>
        <taxon>Priapulimorphida</taxon>
        <taxon>Priapulidae</taxon>
        <taxon>Priapulus</taxon>
    </lineage>
</organism>
<evidence type="ECO:0000256" key="2">
    <source>
        <dbReference type="ARBA" id="ARBA00017628"/>
    </source>
</evidence>
<dbReference type="PRINTS" id="PR00429">
    <property type="entry name" value="THROMBOXANER"/>
</dbReference>
<keyword evidence="6" id="KW-0297">G-protein coupled receptor</keyword>
<feature type="transmembrane region" description="Helical" evidence="13">
    <location>
        <begin position="303"/>
        <end position="326"/>
    </location>
</feature>
<dbReference type="InterPro" id="IPR001105">
    <property type="entry name" value="Thbox_rcpt"/>
</dbReference>
<dbReference type="PANTHER" id="PTHR11866">
    <property type="entry name" value="G-PROTEIN COUPLED RECEPTOR FAMILY 1 MEMBER"/>
    <property type="match status" value="1"/>
</dbReference>
<evidence type="ECO:0000313" key="15">
    <source>
        <dbReference type="Proteomes" id="UP000695022"/>
    </source>
</evidence>
<gene>
    <name evidence="16" type="primary">LOC106811577</name>
</gene>
<keyword evidence="5 13" id="KW-1133">Transmembrane helix</keyword>
<evidence type="ECO:0000256" key="8">
    <source>
        <dbReference type="ARBA" id="ARBA00023170"/>
    </source>
</evidence>
<keyword evidence="9" id="KW-0325">Glycoprotein</keyword>
<dbReference type="Gene3D" id="1.20.1070.10">
    <property type="entry name" value="Rhodopsin 7-helix transmembrane proteins"/>
    <property type="match status" value="1"/>
</dbReference>
<keyword evidence="15" id="KW-1185">Reference proteome</keyword>
<dbReference type="Pfam" id="PF00001">
    <property type="entry name" value="7tm_1"/>
    <property type="match status" value="1"/>
</dbReference>
<evidence type="ECO:0000259" key="14">
    <source>
        <dbReference type="PROSITE" id="PS50262"/>
    </source>
</evidence>
<dbReference type="InterPro" id="IPR017452">
    <property type="entry name" value="GPCR_Rhodpsn_7TM"/>
</dbReference>
<keyword evidence="10" id="KW-0807">Transducer</keyword>
<evidence type="ECO:0000256" key="6">
    <source>
        <dbReference type="ARBA" id="ARBA00023040"/>
    </source>
</evidence>
<evidence type="ECO:0000256" key="1">
    <source>
        <dbReference type="ARBA" id="ARBA00004651"/>
    </source>
</evidence>
<comment type="subcellular location">
    <subcellularLocation>
        <location evidence="1">Cell membrane</location>
        <topology evidence="1">Multi-pass membrane protein</topology>
    </subcellularLocation>
</comment>
<dbReference type="PANTHER" id="PTHR11866:SF16">
    <property type="entry name" value="PROSTAGLANDIN E2 RECEPTOR EP4 SUBTYPE-LIKE PROTEIN"/>
    <property type="match status" value="1"/>
</dbReference>
<keyword evidence="8" id="KW-0675">Receptor</keyword>
<feature type="compositionally biased region" description="Gly residues" evidence="12">
    <location>
        <begin position="280"/>
        <end position="292"/>
    </location>
</feature>
<keyword evidence="4 13" id="KW-0812">Transmembrane</keyword>
<dbReference type="PRINTS" id="PR00237">
    <property type="entry name" value="GPCRRHODOPSN"/>
</dbReference>
<feature type="transmembrane region" description="Helical" evidence="13">
    <location>
        <begin position="104"/>
        <end position="125"/>
    </location>
</feature>
<evidence type="ECO:0000256" key="10">
    <source>
        <dbReference type="ARBA" id="ARBA00023224"/>
    </source>
</evidence>
<evidence type="ECO:0000256" key="3">
    <source>
        <dbReference type="ARBA" id="ARBA00022475"/>
    </source>
</evidence>
<dbReference type="RefSeq" id="XP_014670740.1">
    <property type="nucleotide sequence ID" value="XM_014815254.1"/>
</dbReference>
<feature type="transmembrane region" description="Helical" evidence="13">
    <location>
        <begin position="71"/>
        <end position="92"/>
    </location>
</feature>
<feature type="region of interest" description="Disordered" evidence="12">
    <location>
        <begin position="452"/>
        <end position="509"/>
    </location>
</feature>
<feature type="transmembrane region" description="Helical" evidence="13">
    <location>
        <begin position="187"/>
        <end position="209"/>
    </location>
</feature>
<dbReference type="GeneID" id="106811577"/>
<evidence type="ECO:0000256" key="13">
    <source>
        <dbReference type="SAM" id="Phobius"/>
    </source>
</evidence>
<evidence type="ECO:0000256" key="9">
    <source>
        <dbReference type="ARBA" id="ARBA00023180"/>
    </source>
</evidence>
<feature type="domain" description="G-protein coupled receptors family 1 profile" evidence="14">
    <location>
        <begin position="84"/>
        <end position="356"/>
    </location>
</feature>
<feature type="transmembrane region" description="Helical" evidence="13">
    <location>
        <begin position="145"/>
        <end position="166"/>
    </location>
</feature>
<evidence type="ECO:0000313" key="16">
    <source>
        <dbReference type="RefSeq" id="XP_014670740.1"/>
    </source>
</evidence>
<feature type="transmembrane region" description="Helical" evidence="13">
    <location>
        <begin position="239"/>
        <end position="262"/>
    </location>
</feature>
<dbReference type="InterPro" id="IPR000276">
    <property type="entry name" value="GPCR_Rhodpsn"/>
</dbReference>
<evidence type="ECO:0000256" key="11">
    <source>
        <dbReference type="ARBA" id="ARBA00029815"/>
    </source>
</evidence>
<dbReference type="InterPro" id="IPR008365">
    <property type="entry name" value="Prostanoid_rcpt"/>
</dbReference>
<feature type="transmembrane region" description="Helical" evidence="13">
    <location>
        <begin position="338"/>
        <end position="359"/>
    </location>
</feature>
<dbReference type="SUPFAM" id="SSF81321">
    <property type="entry name" value="Family A G protein-coupled receptor-like"/>
    <property type="match status" value="1"/>
</dbReference>
<evidence type="ECO:0000256" key="7">
    <source>
        <dbReference type="ARBA" id="ARBA00023136"/>
    </source>
</evidence>
<reference evidence="16" key="1">
    <citation type="submission" date="2025-08" db="UniProtKB">
        <authorList>
            <consortium name="RefSeq"/>
        </authorList>
    </citation>
    <scope>IDENTIFICATION</scope>
</reference>
<dbReference type="CDD" id="cd14981">
    <property type="entry name" value="7tmA_Prostanoid_R"/>
    <property type="match status" value="1"/>
</dbReference>
<keyword evidence="3" id="KW-1003">Cell membrane</keyword>
<evidence type="ECO:0000256" key="5">
    <source>
        <dbReference type="ARBA" id="ARBA00022989"/>
    </source>
</evidence>
<evidence type="ECO:0000256" key="4">
    <source>
        <dbReference type="ARBA" id="ARBA00022692"/>
    </source>
</evidence>
<sequence length="509" mass="54983">MEGSLLETKNRGGLMRPSSDVVKVAARAMALVEALTWQNSDVVRNATALPTSPFAADINVTEPPSSRAVTITSPIITFLAGIVGNIIALAVLRRTRADVSRGIFYVLVGALVVTDLVGQLLTTPIPLLVYVNGLRWVGGDGVCRAHAFVMMCAGLMTPAIVCTMAVERYMCLKRPYFYQTNCTRRRARVYLAALCAFTVLLAACPLLGWGATALQYPGTWCFVDSSASRPADVAYTYVYALYTLATIGVTVWCNVAVIGVLLKLRRRRTRENSPSEQTNFGGGGGSGGGGGGKRPRGVEMQMVVLLVAITLTFIVCWSPLMIEIILSQSSGLQHQHLSLMAIRLASINQILDPWLYILFRKTLLVRMREALLAVVRSFTCCYTQAPPREDSLSDTGKQAPPIIGFQIEVEVPKPVLRAHTPEHMFPKSPERIREEALFIRFIQAMETAELGGGLVSSGGGGGGGGDTDDGPSSGPDVNEATSSGELEKLAQPPDVNDYWVEESSFGYSR</sequence>
<name>A0ABM1EEW9_PRICU</name>
<dbReference type="PRINTS" id="PR01788">
    <property type="entry name" value="PROSTANOIDR"/>
</dbReference>
<protein>
    <recommendedName>
        <fullName evidence="2">Thromboxane A2 receptor</fullName>
    </recommendedName>
    <alternativeName>
        <fullName evidence="11">Prostanoid TP receptor</fullName>
    </alternativeName>
</protein>
<dbReference type="Proteomes" id="UP000695022">
    <property type="component" value="Unplaced"/>
</dbReference>
<accession>A0ABM1EEW9</accession>